<dbReference type="Proteomes" id="UP001174691">
    <property type="component" value="Unassembled WGS sequence"/>
</dbReference>
<dbReference type="GO" id="GO:0016787">
    <property type="term" value="F:hydrolase activity"/>
    <property type="evidence" value="ECO:0007669"/>
    <property type="project" value="UniProtKB-KW"/>
</dbReference>
<feature type="region of interest" description="Disordered" evidence="3">
    <location>
        <begin position="97"/>
        <end position="122"/>
    </location>
</feature>
<sequence>MATKQPIDPGHRYSATKHISFKLYRQSVSSGPFGYDHYISLPPAYDQQPDKNWPLVIFLHGAGESKRGPNESYACLHHGVPKIILCYNKLRSGETPAIDISPRGGRNPNAGRRRVDRDLSSTPVPEDVCKIVAEEFITLTPVLDMNEGYGWNALILTSLLDSVIPAHRIDPSRVHLTGFSMGGYGTWDLALHTPSRFATLAPICGGGDRLRARQIKDIRQWVHHGELDDIIPISASEEMVRAVENVGAKDVRFTRYPEAGHDSWTDAYNTPDLWRWMLENRREKAPDRVVLPESDKGEVLLQK</sequence>
<dbReference type="EMBL" id="JANBVN010000073">
    <property type="protein sequence ID" value="KAJ9150134.1"/>
    <property type="molecule type" value="Genomic_DNA"/>
</dbReference>
<dbReference type="SUPFAM" id="SSF53474">
    <property type="entry name" value="alpha/beta-Hydrolases"/>
    <property type="match status" value="1"/>
</dbReference>
<proteinExistence type="predicted"/>
<keyword evidence="1" id="KW-0732">Signal</keyword>
<keyword evidence="2" id="KW-0378">Hydrolase</keyword>
<dbReference type="Gene3D" id="3.40.50.1820">
    <property type="entry name" value="alpha/beta hydrolase"/>
    <property type="match status" value="1"/>
</dbReference>
<evidence type="ECO:0000256" key="3">
    <source>
        <dbReference type="SAM" id="MobiDB-lite"/>
    </source>
</evidence>
<gene>
    <name evidence="4" type="ORF">NKR19_g5363</name>
</gene>
<evidence type="ECO:0000313" key="4">
    <source>
        <dbReference type="EMBL" id="KAJ9150134.1"/>
    </source>
</evidence>
<accession>A0AA38VLA4</accession>
<reference evidence="4" key="1">
    <citation type="submission" date="2022-07" db="EMBL/GenBank/DDBJ databases">
        <title>Fungi with potential for degradation of polypropylene.</title>
        <authorList>
            <person name="Gostincar C."/>
        </authorList>
    </citation>
    <scope>NUCLEOTIDE SEQUENCE</scope>
    <source>
        <strain evidence="4">EXF-13287</strain>
    </source>
</reference>
<evidence type="ECO:0000256" key="1">
    <source>
        <dbReference type="ARBA" id="ARBA00022729"/>
    </source>
</evidence>
<keyword evidence="5" id="KW-1185">Reference proteome</keyword>
<evidence type="ECO:0000313" key="5">
    <source>
        <dbReference type="Proteomes" id="UP001174691"/>
    </source>
</evidence>
<evidence type="ECO:0000256" key="2">
    <source>
        <dbReference type="ARBA" id="ARBA00022801"/>
    </source>
</evidence>
<comment type="caution">
    <text evidence="4">The sequence shown here is derived from an EMBL/GenBank/DDBJ whole genome shotgun (WGS) entry which is preliminary data.</text>
</comment>
<name>A0AA38VLA4_9PEZI</name>
<dbReference type="Pfam" id="PF00756">
    <property type="entry name" value="Esterase"/>
    <property type="match status" value="1"/>
</dbReference>
<protein>
    <submittedName>
        <fullName evidence="4">Alpha/beta-hydrolase</fullName>
    </submittedName>
</protein>
<dbReference type="InterPro" id="IPR000801">
    <property type="entry name" value="Esterase-like"/>
</dbReference>
<organism evidence="4 5">
    <name type="scientific">Coniochaeta hoffmannii</name>
    <dbReference type="NCBI Taxonomy" id="91930"/>
    <lineage>
        <taxon>Eukaryota</taxon>
        <taxon>Fungi</taxon>
        <taxon>Dikarya</taxon>
        <taxon>Ascomycota</taxon>
        <taxon>Pezizomycotina</taxon>
        <taxon>Sordariomycetes</taxon>
        <taxon>Sordariomycetidae</taxon>
        <taxon>Coniochaetales</taxon>
        <taxon>Coniochaetaceae</taxon>
        <taxon>Coniochaeta</taxon>
    </lineage>
</organism>
<dbReference type="AlphaFoldDB" id="A0AA38VLA4"/>
<dbReference type="PANTHER" id="PTHR43037:SF5">
    <property type="entry name" value="FERULOYL ESTERASE"/>
    <property type="match status" value="1"/>
</dbReference>
<dbReference type="PANTHER" id="PTHR43037">
    <property type="entry name" value="UNNAMED PRODUCT-RELATED"/>
    <property type="match status" value="1"/>
</dbReference>
<dbReference type="InterPro" id="IPR029058">
    <property type="entry name" value="AB_hydrolase_fold"/>
</dbReference>
<dbReference type="InterPro" id="IPR050955">
    <property type="entry name" value="Plant_Biomass_Hydrol_Est"/>
</dbReference>